<organism evidence="1">
    <name type="scientific">Tetraodon nigroviridis</name>
    <name type="common">Spotted green pufferfish</name>
    <name type="synonym">Chelonodon nigroviridis</name>
    <dbReference type="NCBI Taxonomy" id="99883"/>
    <lineage>
        <taxon>Eukaryota</taxon>
        <taxon>Metazoa</taxon>
        <taxon>Chordata</taxon>
        <taxon>Craniata</taxon>
        <taxon>Vertebrata</taxon>
        <taxon>Euteleostomi</taxon>
        <taxon>Actinopterygii</taxon>
        <taxon>Neopterygii</taxon>
        <taxon>Teleostei</taxon>
        <taxon>Neoteleostei</taxon>
        <taxon>Acanthomorphata</taxon>
        <taxon>Eupercaria</taxon>
        <taxon>Tetraodontiformes</taxon>
        <taxon>Tetradontoidea</taxon>
        <taxon>Tetraodontidae</taxon>
        <taxon>Tetraodon</taxon>
    </lineage>
</organism>
<dbReference type="EMBL" id="CAAE01014044">
    <property type="protein sequence ID" value="CAF95874.1"/>
    <property type="molecule type" value="Genomic_DNA"/>
</dbReference>
<proteinExistence type="predicted"/>
<feature type="non-terminal residue" evidence="1">
    <location>
        <position position="1"/>
    </location>
</feature>
<comment type="caution">
    <text evidence="1">The sequence shown here is derived from an EMBL/GenBank/DDBJ whole genome shotgun (WGS) entry which is preliminary data.</text>
</comment>
<evidence type="ECO:0000313" key="1">
    <source>
        <dbReference type="EMBL" id="CAF95874.1"/>
    </source>
</evidence>
<name>Q4SU08_TETNG</name>
<gene>
    <name evidence="1" type="ORF">GSTENG00012684001</name>
</gene>
<dbReference type="KEGG" id="tng:GSTEN00012684G001"/>
<dbReference type="AlphaFoldDB" id="Q4SU08"/>
<reference evidence="1" key="2">
    <citation type="submission" date="2004-02" db="EMBL/GenBank/DDBJ databases">
        <authorList>
            <consortium name="Genoscope"/>
            <consortium name="Whitehead Institute Centre for Genome Research"/>
        </authorList>
    </citation>
    <scope>NUCLEOTIDE SEQUENCE</scope>
</reference>
<sequence length="88" mass="9795">VYSDFKRVSQDAVVQVGWRLELTPLRAGKGCGRGCPELKLTSGEQKSDGLKGGSKVEARGRGKMSLTFRKTLFERCKVLRIIKPVRDD</sequence>
<reference evidence="1" key="1">
    <citation type="journal article" date="2004" name="Nature">
        <title>Genome duplication in the teleost fish Tetraodon nigroviridis reveals the early vertebrate proto-karyotype.</title>
        <authorList>
            <person name="Jaillon O."/>
            <person name="Aury J.-M."/>
            <person name="Brunet F."/>
            <person name="Petit J.-L."/>
            <person name="Stange-Thomann N."/>
            <person name="Mauceli E."/>
            <person name="Bouneau L."/>
            <person name="Fischer C."/>
            <person name="Ozouf-Costaz C."/>
            <person name="Bernot A."/>
            <person name="Nicaud S."/>
            <person name="Jaffe D."/>
            <person name="Fisher S."/>
            <person name="Lutfalla G."/>
            <person name="Dossat C."/>
            <person name="Segurens B."/>
            <person name="Dasilva C."/>
            <person name="Salanoubat M."/>
            <person name="Levy M."/>
            <person name="Boudet N."/>
            <person name="Castellano S."/>
            <person name="Anthouard V."/>
            <person name="Jubin C."/>
            <person name="Castelli V."/>
            <person name="Katinka M."/>
            <person name="Vacherie B."/>
            <person name="Biemont C."/>
            <person name="Skalli Z."/>
            <person name="Cattolico L."/>
            <person name="Poulain J."/>
            <person name="De Berardinis V."/>
            <person name="Cruaud C."/>
            <person name="Duprat S."/>
            <person name="Brottier P."/>
            <person name="Coutanceau J.-P."/>
            <person name="Gouzy J."/>
            <person name="Parra G."/>
            <person name="Lardier G."/>
            <person name="Chapple C."/>
            <person name="McKernan K.J."/>
            <person name="McEwan P."/>
            <person name="Bosak S."/>
            <person name="Kellis M."/>
            <person name="Volff J.-N."/>
            <person name="Guigo R."/>
            <person name="Zody M.C."/>
            <person name="Mesirov J."/>
            <person name="Lindblad-Toh K."/>
            <person name="Birren B."/>
            <person name="Nusbaum C."/>
            <person name="Kahn D."/>
            <person name="Robinson-Rechavi M."/>
            <person name="Laudet V."/>
            <person name="Schachter V."/>
            <person name="Quetier F."/>
            <person name="Saurin W."/>
            <person name="Scarpelli C."/>
            <person name="Wincker P."/>
            <person name="Lander E.S."/>
            <person name="Weissenbach J."/>
            <person name="Roest Crollius H."/>
        </authorList>
    </citation>
    <scope>NUCLEOTIDE SEQUENCE [LARGE SCALE GENOMIC DNA]</scope>
</reference>
<accession>Q4SU08</accession>
<protein>
    <submittedName>
        <fullName evidence="1">(spotted green pufferfish) hypothetical protein</fullName>
    </submittedName>
</protein>